<dbReference type="PANTHER" id="PTHR22941">
    <property type="entry name" value="SERPENTINE RECEPTOR"/>
    <property type="match status" value="1"/>
</dbReference>
<feature type="transmembrane region" description="Helical" evidence="1">
    <location>
        <begin position="479"/>
        <end position="497"/>
    </location>
</feature>
<protein>
    <recommendedName>
        <fullName evidence="4">G protein-coupled receptor</fullName>
    </recommendedName>
</protein>
<feature type="transmembrane region" description="Helical" evidence="1">
    <location>
        <begin position="1175"/>
        <end position="1198"/>
    </location>
</feature>
<feature type="transmembrane region" description="Helical" evidence="1">
    <location>
        <begin position="1055"/>
        <end position="1074"/>
    </location>
</feature>
<feature type="transmembrane region" description="Helical" evidence="1">
    <location>
        <begin position="1134"/>
        <end position="1155"/>
    </location>
</feature>
<feature type="transmembrane region" description="Helical" evidence="1">
    <location>
        <begin position="893"/>
        <end position="918"/>
    </location>
</feature>
<feature type="transmembrane region" description="Helical" evidence="1">
    <location>
        <begin position="256"/>
        <end position="276"/>
    </location>
</feature>
<reference evidence="2" key="1">
    <citation type="submission" date="2023-06" db="EMBL/GenBank/DDBJ databases">
        <authorList>
            <person name="Delattre M."/>
        </authorList>
    </citation>
    <scope>NUCLEOTIDE SEQUENCE</scope>
    <source>
        <strain evidence="2">AF72</strain>
    </source>
</reference>
<dbReference type="Pfam" id="PF10327">
    <property type="entry name" value="7TM_GPCR_Sri"/>
    <property type="match status" value="1"/>
</dbReference>
<evidence type="ECO:0000256" key="1">
    <source>
        <dbReference type="SAM" id="Phobius"/>
    </source>
</evidence>
<dbReference type="InterPro" id="IPR053220">
    <property type="entry name" value="Nematode_rcpt-like_serp_H"/>
</dbReference>
<dbReference type="InterPro" id="IPR019429">
    <property type="entry name" value="7TM_GPCR_serpentine_rcpt_Sri"/>
</dbReference>
<feature type="transmembrane region" description="Helical" evidence="1">
    <location>
        <begin position="1025"/>
        <end position="1043"/>
    </location>
</feature>
<feature type="transmembrane region" description="Helical" evidence="1">
    <location>
        <begin position="368"/>
        <end position="391"/>
    </location>
</feature>
<dbReference type="Proteomes" id="UP001177023">
    <property type="component" value="Unassembled WGS sequence"/>
</dbReference>
<dbReference type="InterPro" id="IPR019422">
    <property type="entry name" value="7TM_GPCR_serpentine_rcpt_Srh"/>
</dbReference>
<comment type="caution">
    <text evidence="2">The sequence shown here is derived from an EMBL/GenBank/DDBJ whole genome shotgun (WGS) entry which is preliminary data.</text>
</comment>
<feature type="transmembrane region" description="Helical" evidence="1">
    <location>
        <begin position="1094"/>
        <end position="1113"/>
    </location>
</feature>
<feature type="transmembrane region" description="Helical" evidence="1">
    <location>
        <begin position="782"/>
        <end position="814"/>
    </location>
</feature>
<keyword evidence="3" id="KW-1185">Reference proteome</keyword>
<feature type="transmembrane region" description="Helical" evidence="1">
    <location>
        <begin position="403"/>
        <end position="424"/>
    </location>
</feature>
<dbReference type="AlphaFoldDB" id="A0AA36GGY4"/>
<keyword evidence="1" id="KW-1133">Transmembrane helix</keyword>
<feature type="transmembrane region" description="Helical" evidence="1">
    <location>
        <begin position="131"/>
        <end position="153"/>
    </location>
</feature>
<gene>
    <name evidence="2" type="ORF">MSPICULIGERA_LOCUS25823</name>
</gene>
<evidence type="ECO:0000313" key="3">
    <source>
        <dbReference type="Proteomes" id="UP001177023"/>
    </source>
</evidence>
<keyword evidence="1" id="KW-0472">Membrane</keyword>
<feature type="transmembrane region" description="Helical" evidence="1">
    <location>
        <begin position="334"/>
        <end position="356"/>
    </location>
</feature>
<evidence type="ECO:0008006" key="4">
    <source>
        <dbReference type="Google" id="ProtNLM"/>
    </source>
</evidence>
<evidence type="ECO:0000313" key="2">
    <source>
        <dbReference type="EMBL" id="CAJ0587870.1"/>
    </source>
</evidence>
<feature type="transmembrane region" description="Helical" evidence="1">
    <location>
        <begin position="288"/>
        <end position="308"/>
    </location>
</feature>
<keyword evidence="1" id="KW-0812">Transmembrane</keyword>
<organism evidence="2 3">
    <name type="scientific">Mesorhabditis spiculigera</name>
    <dbReference type="NCBI Taxonomy" id="96644"/>
    <lineage>
        <taxon>Eukaryota</taxon>
        <taxon>Metazoa</taxon>
        <taxon>Ecdysozoa</taxon>
        <taxon>Nematoda</taxon>
        <taxon>Chromadorea</taxon>
        <taxon>Rhabditida</taxon>
        <taxon>Rhabditina</taxon>
        <taxon>Rhabditomorpha</taxon>
        <taxon>Rhabditoidea</taxon>
        <taxon>Rhabditidae</taxon>
        <taxon>Mesorhabditinae</taxon>
        <taxon>Mesorhabditis</taxon>
    </lineage>
</organism>
<feature type="transmembrane region" description="Helical" evidence="1">
    <location>
        <begin position="174"/>
        <end position="200"/>
    </location>
</feature>
<sequence length="1237" mass="140829">MSFLPLIGGIGIRYYGFPFEHYFATIFTITVAFYASVVTNSVFQLGLLYRLLILYEHSWPMRRKRNLFLLLVPLHHGVIGNTLTFGLAYPRQEACRAYFAYHVTNSAECLASGHILLMLHRDISPWWDVTYVGFIIGLGIYVVNNSIIITLTLRRIKALGSLMSRVARARHLGALYALLLQAVMPVIVYIVPLILIMTAVTSNKEIPHMQILILNLLNNILPKMTRFDFEGGTYYFTETPKNLTINLEIRRIIEPLYWSVLPLSIFINLLGGYCIVKKSTKDMGRYKWFLGYIWIWAFIVDMLIALWLQPLSFIPLTGGIGLRHHGFWLEYNEIYMFGITLLAFLHLQVVAALTTYSMSSVQQPAARAYLAFHVLNYQEILDFGHNLMLLHGDLNPMWDTTNWAMNIGTGIFMVINVAVITQIFRRLKQIGLLMSREAFRRHMKTLIALLCQALIPLATYIIPIIIILAAVKANYEGDYLQAASCYIIVLMSTHGALNSLVMICTLWAFLVDIILSFLIQPLSFMPLVGGTGLRHFRYSFESDEAYLFGVTVFAVVCINLCEMSIQVGFVYRLLLLYERSWPMRRKRNLFLLLAFLHLEILGTVVTYSMSRVPQPAAKAYLAYHLLNAQEFLASNENLLMLHGDLNPIHRRFPIHHYRSDISNISATKSYWRPDEPRDEAKASQNGDSIDRPVVSCYVIVLMSSHGALNSLVMIATVASYRHFCKSVMRKFMFSSTLMGHGALWAFFVDIILSFWIQPLSFMPLVGGMGLRNFRYSFESDEAYLFGVTVFAMLCINLCEMSIQVGFVYRLLLLYERSWPMRKRRNLLLVLAILHLQILGTVVTYSTSRVPQPAAKAYVAYAITPLTTYIIPIVVIMAAMLANYQADYFQVVSCYVIVLMSSHGALNSLMMIATVASYRHFCQSFVRKLLFSSTLMGHGALWASLVDILISFWIQPLSFMPMTGGIAIRNYQISWERSEAYIFGCTLQVFALLCINLCELSIQLGFVYRLLLLYEHTWAMRRTRNLIMLLMVFHLQVVGAMVTYSMSSVPQESARAYVAYHVLNAADILAINPKLLMLHADLNPMWDTTMFVMNFGRSTAIFMVINGVVIFKIFHRLKAIGFLMSRVARGRHLRTVFALLCQAVIPFVTYIIPIVAILTAVRANYQGDYLQTVSCYVIVLMSTHGALNSLVMIATVASYRHFCKAFLRKLLFSSTIMGHGAASSNLWSRTDSNNQQRN</sequence>
<dbReference type="PANTHER" id="PTHR22941:SF307">
    <property type="entry name" value="SERPENTINE RECEPTOR, CLASS H"/>
    <property type="match status" value="1"/>
</dbReference>
<feature type="transmembrane region" description="Helical" evidence="1">
    <location>
        <begin position="445"/>
        <end position="473"/>
    </location>
</feature>
<dbReference type="EMBL" id="CATQJA010002710">
    <property type="protein sequence ID" value="CAJ0587870.1"/>
    <property type="molecule type" value="Genomic_DNA"/>
</dbReference>
<feature type="transmembrane region" description="Helical" evidence="1">
    <location>
        <begin position="67"/>
        <end position="89"/>
    </location>
</feature>
<feature type="non-terminal residue" evidence="2">
    <location>
        <position position="1"/>
    </location>
</feature>
<proteinExistence type="predicted"/>
<name>A0AA36GGY4_9BILA</name>
<feature type="transmembrane region" description="Helical" evidence="1">
    <location>
        <begin position="938"/>
        <end position="958"/>
    </location>
</feature>
<feature type="transmembrane region" description="Helical" evidence="1">
    <location>
        <begin position="697"/>
        <end position="720"/>
    </location>
</feature>
<feature type="transmembrane region" description="Helical" evidence="1">
    <location>
        <begin position="979"/>
        <end position="1005"/>
    </location>
</feature>
<feature type="transmembrane region" description="Helical" evidence="1">
    <location>
        <begin position="741"/>
        <end position="762"/>
    </location>
</feature>
<dbReference type="Pfam" id="PF10318">
    <property type="entry name" value="7TM_GPCR_Srh"/>
    <property type="match status" value="2"/>
</dbReference>
<feature type="transmembrane region" description="Helical" evidence="1">
    <location>
        <begin position="504"/>
        <end position="525"/>
    </location>
</feature>
<feature type="transmembrane region" description="Helical" evidence="1">
    <location>
        <begin position="22"/>
        <end position="55"/>
    </location>
</feature>
<feature type="transmembrane region" description="Helical" evidence="1">
    <location>
        <begin position="857"/>
        <end position="881"/>
    </location>
</feature>
<feature type="transmembrane region" description="Helical" evidence="1">
    <location>
        <begin position="826"/>
        <end position="845"/>
    </location>
</feature>
<accession>A0AA36GGY4</accession>
<feature type="transmembrane region" description="Helical" evidence="1">
    <location>
        <begin position="589"/>
        <end position="609"/>
    </location>
</feature>
<feature type="transmembrane region" description="Helical" evidence="1">
    <location>
        <begin position="545"/>
        <end position="577"/>
    </location>
</feature>